<dbReference type="Ensembl" id="ENSEEET00000032163.2">
    <property type="protein sequence ID" value="ENSEEEP00000031779.1"/>
    <property type="gene ID" value="ENSEEEG00000015174.2"/>
</dbReference>
<dbReference type="InterPro" id="IPR021475">
    <property type="entry name" value="Pants/Emi1-like"/>
</dbReference>
<sequence length="107" mass="12897">MAGSGSWRTPRGCDVYWSEYRHCKSLWSRFHHYYTYGTSPLCQQWKDDYGACREWEKTHSAHAKECLQESERKRVSEQRSFTPVWEMRHKPPADWHMPLNQDQSQDS</sequence>
<evidence type="ECO:0000313" key="5">
    <source>
        <dbReference type="Ensembl" id="ENSEEEP00000031779.1"/>
    </source>
</evidence>
<proteinExistence type="inferred from homology"/>
<dbReference type="PANTHER" id="PTHR28052:SF1">
    <property type="entry name" value="UPF0545 PROTEIN C22ORF39"/>
    <property type="match status" value="1"/>
</dbReference>
<reference evidence="5" key="5">
    <citation type="submission" date="2025-09" db="UniProtKB">
        <authorList>
            <consortium name="Ensembl"/>
        </authorList>
    </citation>
    <scope>IDENTIFICATION</scope>
</reference>
<name>A0A4W4G6I3_ELEEL</name>
<dbReference type="Pfam" id="PF11326">
    <property type="entry name" value="PANTS-like"/>
    <property type="match status" value="1"/>
</dbReference>
<accession>A0A4W4G6I3</accession>
<evidence type="ECO:0000256" key="1">
    <source>
        <dbReference type="ARBA" id="ARBA00006412"/>
    </source>
</evidence>
<dbReference type="RefSeq" id="XP_026886748.1">
    <property type="nucleotide sequence ID" value="XM_027030947.2"/>
</dbReference>
<gene>
    <name evidence="5" type="primary">c23h22orf39</name>
</gene>
<dbReference type="OMA" id="CHLYKDE"/>
<comment type="similarity">
    <text evidence="1">Belongs to the UPF0545 family.</text>
</comment>
<dbReference type="GeneTree" id="ENSGT00390000002511"/>
<reference evidence="6" key="1">
    <citation type="journal article" date="2014" name="Science">
        <title>Nonhuman genetics. Genomic basis for the convergent evolution of electric organs.</title>
        <authorList>
            <person name="Gallant J.R."/>
            <person name="Traeger L.L."/>
            <person name="Volkening J.D."/>
            <person name="Moffett H."/>
            <person name="Chen P.H."/>
            <person name="Novina C.D."/>
            <person name="Phillips G.N.Jr."/>
            <person name="Anand R."/>
            <person name="Wells G.B."/>
            <person name="Pinch M."/>
            <person name="Guth R."/>
            <person name="Unguez G.A."/>
            <person name="Albert J.S."/>
            <person name="Zakon H.H."/>
            <person name="Samanta M.P."/>
            <person name="Sussman M.R."/>
        </authorList>
    </citation>
    <scope>NUCLEOTIDE SEQUENCE [LARGE SCALE GENOMIC DNA]</scope>
</reference>
<dbReference type="GeneID" id="113590671"/>
<reference evidence="5" key="4">
    <citation type="submission" date="2025-08" db="UniProtKB">
        <authorList>
            <consortium name="Ensembl"/>
        </authorList>
    </citation>
    <scope>IDENTIFICATION</scope>
</reference>
<dbReference type="PANTHER" id="PTHR28052">
    <property type="entry name" value="UPF0545 PROTEIN C22ORF39"/>
    <property type="match status" value="1"/>
</dbReference>
<reference evidence="5" key="3">
    <citation type="submission" date="2020-05" db="EMBL/GenBank/DDBJ databases">
        <title>Electrophorus electricus (electric eel) genome, fEleEle1, primary haplotype.</title>
        <authorList>
            <person name="Myers G."/>
            <person name="Meyer A."/>
            <person name="Fedrigo O."/>
            <person name="Formenti G."/>
            <person name="Rhie A."/>
            <person name="Tracey A."/>
            <person name="Sims Y."/>
            <person name="Jarvis E.D."/>
        </authorList>
    </citation>
    <scope>NUCLEOTIDE SEQUENCE [LARGE SCALE GENOMIC DNA]</scope>
</reference>
<evidence type="ECO:0000256" key="4">
    <source>
        <dbReference type="ARBA" id="ARBA00044235"/>
    </source>
</evidence>
<evidence type="ECO:0000313" key="6">
    <source>
        <dbReference type="Proteomes" id="UP000314983"/>
    </source>
</evidence>
<dbReference type="OrthoDB" id="5946508at2759"/>
<keyword evidence="6" id="KW-1185">Reference proteome</keyword>
<protein>
    <recommendedName>
        <fullName evidence="3">Synaptic plasticity regulator PANTS</fullName>
    </recommendedName>
    <alternativeName>
        <fullName evidence="4">Plasticity-associated neural transcript short</fullName>
    </alternativeName>
</protein>
<reference evidence="6" key="2">
    <citation type="journal article" date="2017" name="Sci. Adv.">
        <title>A tail of two voltages: Proteomic comparison of the three electric organs of the electric eel.</title>
        <authorList>
            <person name="Traeger L.L."/>
            <person name="Sabat G."/>
            <person name="Barrett-Wilt G.A."/>
            <person name="Wells G.B."/>
            <person name="Sussman M.R."/>
        </authorList>
    </citation>
    <scope>NUCLEOTIDE SEQUENCE [LARGE SCALE GENOMIC DNA]</scope>
</reference>
<dbReference type="Proteomes" id="UP000314983">
    <property type="component" value="Chromosome 23"/>
</dbReference>
<dbReference type="KEGG" id="eee:113590671"/>
<dbReference type="GO" id="GO:0043083">
    <property type="term" value="C:synaptic cleft"/>
    <property type="evidence" value="ECO:0007669"/>
    <property type="project" value="UniProtKB-SubCell"/>
</dbReference>
<dbReference type="AlphaFoldDB" id="A0A4W4G6I3"/>
<evidence type="ECO:0000256" key="3">
    <source>
        <dbReference type="ARBA" id="ARBA00044072"/>
    </source>
</evidence>
<evidence type="ECO:0000256" key="2">
    <source>
        <dbReference type="ARBA" id="ARBA00043942"/>
    </source>
</evidence>
<comment type="subcellular location">
    <subcellularLocation>
        <location evidence="2">Synaptic cleft</location>
    </subcellularLocation>
</comment>
<organism evidence="5 6">
    <name type="scientific">Electrophorus electricus</name>
    <name type="common">Electric eel</name>
    <name type="synonym">Gymnotus electricus</name>
    <dbReference type="NCBI Taxonomy" id="8005"/>
    <lineage>
        <taxon>Eukaryota</taxon>
        <taxon>Metazoa</taxon>
        <taxon>Chordata</taxon>
        <taxon>Craniata</taxon>
        <taxon>Vertebrata</taxon>
        <taxon>Euteleostomi</taxon>
        <taxon>Actinopterygii</taxon>
        <taxon>Neopterygii</taxon>
        <taxon>Teleostei</taxon>
        <taxon>Ostariophysi</taxon>
        <taxon>Gymnotiformes</taxon>
        <taxon>Gymnotoidei</taxon>
        <taxon>Gymnotidae</taxon>
        <taxon>Electrophorus</taxon>
    </lineage>
</organism>
<dbReference type="STRING" id="8005.ENSEEEP00000031779"/>
<dbReference type="CTD" id="137382843"/>